<evidence type="ECO:0000256" key="7">
    <source>
        <dbReference type="ARBA" id="ARBA00023098"/>
    </source>
</evidence>
<dbReference type="EMBL" id="BMAV01010386">
    <property type="protein sequence ID" value="GFY55427.1"/>
    <property type="molecule type" value="Genomic_DNA"/>
</dbReference>
<feature type="transmembrane region" description="Helical" evidence="10">
    <location>
        <begin position="87"/>
        <end position="107"/>
    </location>
</feature>
<dbReference type="OrthoDB" id="6430350at2759"/>
<feature type="transmembrane region" description="Helical" evidence="10">
    <location>
        <begin position="205"/>
        <end position="227"/>
    </location>
</feature>
<evidence type="ECO:0000313" key="11">
    <source>
        <dbReference type="EMBL" id="GFY55427.1"/>
    </source>
</evidence>
<keyword evidence="9 10" id="KW-0275">Fatty acid biosynthesis</keyword>
<proteinExistence type="inferred from homology"/>
<dbReference type="Proteomes" id="UP000886998">
    <property type="component" value="Unassembled WGS sequence"/>
</dbReference>
<comment type="similarity">
    <text evidence="10">Belongs to the ELO family.</text>
</comment>
<dbReference type="PROSITE" id="PS01188">
    <property type="entry name" value="ELO"/>
    <property type="match status" value="1"/>
</dbReference>
<keyword evidence="3 10" id="KW-0808">Transferase</keyword>
<evidence type="ECO:0000256" key="8">
    <source>
        <dbReference type="ARBA" id="ARBA00023136"/>
    </source>
</evidence>
<dbReference type="GO" id="GO:0030148">
    <property type="term" value="P:sphingolipid biosynthetic process"/>
    <property type="evidence" value="ECO:0007669"/>
    <property type="project" value="TreeGrafter"/>
</dbReference>
<comment type="caution">
    <text evidence="11">The sequence shown here is derived from an EMBL/GenBank/DDBJ whole genome shotgun (WGS) entry which is preliminary data.</text>
</comment>
<dbReference type="GO" id="GO:0034626">
    <property type="term" value="P:fatty acid elongation, polyunsaturated fatty acid"/>
    <property type="evidence" value="ECO:0007669"/>
    <property type="project" value="TreeGrafter"/>
</dbReference>
<feature type="transmembrane region" description="Helical" evidence="10">
    <location>
        <begin position="140"/>
        <end position="166"/>
    </location>
</feature>
<dbReference type="GO" id="GO:0009922">
    <property type="term" value="F:fatty acid elongase activity"/>
    <property type="evidence" value="ECO:0007669"/>
    <property type="project" value="UniProtKB-EC"/>
</dbReference>
<sequence length="238" mass="28373">MAGPRLDAPPRTFPHQDAYDRLQLHSIRLQPLHHLPGKWFIVLEFTWNAFYNYDSRLATLANTIWHLRCRTSEIEYQQFTLKERGGVGWLILFEKFFSLLDTIFFVLRKKYSHISFLHVFHHVCMCLLSAWIINAASPGIFVYVSMTINCFVHVIMYFYYGLAAFGKRMQKYLWWKRYLTVMQILQFVIILSYMAFSFLTGCESFGSIELASFIFVFALLLLFLNFYRNSFKKKERKL</sequence>
<comment type="catalytic activity">
    <reaction evidence="10">
        <text>a very-long-chain acyl-CoA + malonyl-CoA + H(+) = a very-long-chain 3-oxoacyl-CoA + CO2 + CoA</text>
        <dbReference type="Rhea" id="RHEA:32727"/>
        <dbReference type="ChEBI" id="CHEBI:15378"/>
        <dbReference type="ChEBI" id="CHEBI:16526"/>
        <dbReference type="ChEBI" id="CHEBI:57287"/>
        <dbReference type="ChEBI" id="CHEBI:57384"/>
        <dbReference type="ChEBI" id="CHEBI:90725"/>
        <dbReference type="ChEBI" id="CHEBI:90736"/>
        <dbReference type="EC" id="2.3.1.199"/>
    </reaction>
</comment>
<evidence type="ECO:0000256" key="6">
    <source>
        <dbReference type="ARBA" id="ARBA00022989"/>
    </source>
</evidence>
<evidence type="ECO:0000313" key="12">
    <source>
        <dbReference type="Proteomes" id="UP000886998"/>
    </source>
</evidence>
<evidence type="ECO:0000256" key="3">
    <source>
        <dbReference type="ARBA" id="ARBA00022679"/>
    </source>
</evidence>
<reference evidence="11" key="1">
    <citation type="submission" date="2020-08" db="EMBL/GenBank/DDBJ databases">
        <title>Multicomponent nature underlies the extraordinary mechanical properties of spider dragline silk.</title>
        <authorList>
            <person name="Kono N."/>
            <person name="Nakamura H."/>
            <person name="Mori M."/>
            <person name="Yoshida Y."/>
            <person name="Ohtoshi R."/>
            <person name="Malay A.D."/>
            <person name="Moran D.A.P."/>
            <person name="Tomita M."/>
            <person name="Numata K."/>
            <person name="Arakawa K."/>
        </authorList>
    </citation>
    <scope>NUCLEOTIDE SEQUENCE</scope>
</reference>
<dbReference type="EC" id="2.3.1.199" evidence="10"/>
<feature type="transmembrane region" description="Helical" evidence="10">
    <location>
        <begin position="114"/>
        <end position="134"/>
    </location>
</feature>
<comment type="subcellular location">
    <subcellularLocation>
        <location evidence="1">Membrane</location>
        <topology evidence="1">Multi-pass membrane protein</topology>
    </subcellularLocation>
</comment>
<dbReference type="GO" id="GO:0019367">
    <property type="term" value="P:fatty acid elongation, saturated fatty acid"/>
    <property type="evidence" value="ECO:0007669"/>
    <property type="project" value="TreeGrafter"/>
</dbReference>
<accession>A0A8X7C6L9</accession>
<keyword evidence="6 10" id="KW-1133">Transmembrane helix</keyword>
<keyword evidence="5 10" id="KW-0276">Fatty acid metabolism</keyword>
<keyword evidence="12" id="KW-1185">Reference proteome</keyword>
<evidence type="ECO:0000256" key="9">
    <source>
        <dbReference type="ARBA" id="ARBA00023160"/>
    </source>
</evidence>
<dbReference type="InterPro" id="IPR030457">
    <property type="entry name" value="ELO_CS"/>
</dbReference>
<evidence type="ECO:0000256" key="4">
    <source>
        <dbReference type="ARBA" id="ARBA00022692"/>
    </source>
</evidence>
<dbReference type="GO" id="GO:0005789">
    <property type="term" value="C:endoplasmic reticulum membrane"/>
    <property type="evidence" value="ECO:0007669"/>
    <property type="project" value="TreeGrafter"/>
</dbReference>
<keyword evidence="7 10" id="KW-0443">Lipid metabolism</keyword>
<evidence type="ECO:0000256" key="5">
    <source>
        <dbReference type="ARBA" id="ARBA00022832"/>
    </source>
</evidence>
<evidence type="ECO:0000256" key="10">
    <source>
        <dbReference type="RuleBase" id="RU361115"/>
    </source>
</evidence>
<dbReference type="GO" id="GO:0034625">
    <property type="term" value="P:fatty acid elongation, monounsaturated fatty acid"/>
    <property type="evidence" value="ECO:0007669"/>
    <property type="project" value="TreeGrafter"/>
</dbReference>
<name>A0A8X7C6L9_9ARAC</name>
<keyword evidence="2 10" id="KW-0444">Lipid biosynthesis</keyword>
<evidence type="ECO:0000256" key="1">
    <source>
        <dbReference type="ARBA" id="ARBA00004141"/>
    </source>
</evidence>
<dbReference type="Pfam" id="PF01151">
    <property type="entry name" value="ELO"/>
    <property type="match status" value="1"/>
</dbReference>
<feature type="transmembrane region" description="Helical" evidence="10">
    <location>
        <begin position="178"/>
        <end position="199"/>
    </location>
</feature>
<evidence type="ECO:0000256" key="2">
    <source>
        <dbReference type="ARBA" id="ARBA00022516"/>
    </source>
</evidence>
<dbReference type="AlphaFoldDB" id="A0A8X7C6L9"/>
<gene>
    <name evidence="11" type="primary">ELOVL4</name>
    <name evidence="11" type="ORF">TNIN_458651</name>
</gene>
<organism evidence="11 12">
    <name type="scientific">Trichonephila inaurata madagascariensis</name>
    <dbReference type="NCBI Taxonomy" id="2747483"/>
    <lineage>
        <taxon>Eukaryota</taxon>
        <taxon>Metazoa</taxon>
        <taxon>Ecdysozoa</taxon>
        <taxon>Arthropoda</taxon>
        <taxon>Chelicerata</taxon>
        <taxon>Arachnida</taxon>
        <taxon>Araneae</taxon>
        <taxon>Araneomorphae</taxon>
        <taxon>Entelegynae</taxon>
        <taxon>Araneoidea</taxon>
        <taxon>Nephilidae</taxon>
        <taxon>Trichonephila</taxon>
        <taxon>Trichonephila inaurata</taxon>
    </lineage>
</organism>
<protein>
    <recommendedName>
        <fullName evidence="10">Elongation of very long chain fatty acids protein</fullName>
        <ecNumber evidence="10">2.3.1.199</ecNumber>
    </recommendedName>
    <alternativeName>
        <fullName evidence="10">Very-long-chain 3-oxoacyl-CoA synthase</fullName>
    </alternativeName>
</protein>
<dbReference type="GO" id="GO:0042761">
    <property type="term" value="P:very long-chain fatty acid biosynthetic process"/>
    <property type="evidence" value="ECO:0007669"/>
    <property type="project" value="TreeGrafter"/>
</dbReference>
<dbReference type="InterPro" id="IPR002076">
    <property type="entry name" value="ELO_fam"/>
</dbReference>
<keyword evidence="4 10" id="KW-0812">Transmembrane</keyword>
<dbReference type="PANTHER" id="PTHR11157">
    <property type="entry name" value="FATTY ACID ACYL TRANSFERASE-RELATED"/>
    <property type="match status" value="1"/>
</dbReference>
<keyword evidence="8 10" id="KW-0472">Membrane</keyword>